<dbReference type="Gene3D" id="3.40.50.720">
    <property type="entry name" value="NAD(P)-binding Rossmann-like Domain"/>
    <property type="match status" value="3"/>
</dbReference>
<feature type="domain" description="UDP-galactopyranose mutase C-terminal" evidence="6">
    <location>
        <begin position="166"/>
        <end position="385"/>
    </location>
</feature>
<dbReference type="Proteomes" id="UP001320544">
    <property type="component" value="Chromosome"/>
</dbReference>
<dbReference type="InterPro" id="IPR004379">
    <property type="entry name" value="UDP-GALP_mutase"/>
</dbReference>
<evidence type="ECO:0000313" key="7">
    <source>
        <dbReference type="EMBL" id="BDE96318.1"/>
    </source>
</evidence>
<evidence type="ECO:0000313" key="8">
    <source>
        <dbReference type="Proteomes" id="UP001320544"/>
    </source>
</evidence>
<keyword evidence="8" id="KW-1185">Reference proteome</keyword>
<evidence type="ECO:0000256" key="2">
    <source>
        <dbReference type="ARBA" id="ARBA00009321"/>
    </source>
</evidence>
<evidence type="ECO:0000256" key="4">
    <source>
        <dbReference type="ARBA" id="ARBA00022827"/>
    </source>
</evidence>
<dbReference type="EMBL" id="AP025564">
    <property type="protein sequence ID" value="BDE96318.1"/>
    <property type="molecule type" value="Genomic_DNA"/>
</dbReference>
<evidence type="ECO:0000256" key="3">
    <source>
        <dbReference type="ARBA" id="ARBA00022630"/>
    </source>
</evidence>
<reference evidence="7 8" key="1">
    <citation type="submission" date="2022-01" db="EMBL/GenBank/DDBJ databases">
        <title>Novel bile acid biosynthetic pathways are enriched in the microbiome of centenarians.</title>
        <authorList>
            <person name="Sato Y."/>
            <person name="Atarashi K."/>
            <person name="Plichta R.D."/>
            <person name="Arai Y."/>
            <person name="Sasajima S."/>
            <person name="Kearney M.S."/>
            <person name="Suda W."/>
            <person name="Takeshita K."/>
            <person name="Sasaki T."/>
            <person name="Okamoto S."/>
            <person name="Skelly N.A."/>
            <person name="Okamura Y."/>
            <person name="Vlamakis H."/>
            <person name="Li Y."/>
            <person name="Tanoue T."/>
            <person name="Takei H."/>
            <person name="Nittono H."/>
            <person name="Narushima S."/>
            <person name="Irie J."/>
            <person name="Itoh H."/>
            <person name="Moriya K."/>
            <person name="Sugiura Y."/>
            <person name="Suematsu M."/>
            <person name="Moritoki N."/>
            <person name="Shibata S."/>
            <person name="Littman R.D."/>
            <person name="Fischbach A.M."/>
            <person name="Uwamino Y."/>
            <person name="Inoue T."/>
            <person name="Honda A."/>
            <person name="Hattori M."/>
            <person name="Murai T."/>
            <person name="Xavier J.R."/>
            <person name="Hirose N."/>
            <person name="Honda K."/>
        </authorList>
    </citation>
    <scope>NUCLEOTIDE SEQUENCE [LARGE SCALE GENOMIC DNA]</scope>
    <source>
        <strain evidence="7 8">CE91-St30</strain>
    </source>
</reference>
<sequence>MGVQVRSLKELDVADYDAVVVGSGFAGAVVARELAERAGKRVLIVEKRAHIGGNMHDELDESGILVHRYGPHIFHTNDKRAFEYIRRFTEWRDYEHEVLADWYGTYMPVPFNKNSMEIVYGEEKAARLIDKLIETFGDERKVTINELRAQDDPELSEIADFIYKNVFLYYTQKQWGLTPEEVDPSVTARVPVFVSRDNRYFQDAYQGMPADGYTAVFENMLDHEFIDVCLETEAESVFDLEFESDDENAPLCAISIKDVAITGPIVYTGPLDELFLSRFGRLPYRSLDFVYETHDADHVLPCGTVNFTVTEDYTRITEFKYLTGQDHPKTTIMKEYSHSYDDPKTQIPYYAIINEENAAHYDRYLKLTSGLDNFHPLGRLAEYRYYNMDVIIGRALALADELVGEE</sequence>
<dbReference type="SUPFAM" id="SSF54373">
    <property type="entry name" value="FAD-linked reductases, C-terminal domain"/>
    <property type="match status" value="1"/>
</dbReference>
<dbReference type="SUPFAM" id="SSF51971">
    <property type="entry name" value="Nucleotide-binding domain"/>
    <property type="match status" value="1"/>
</dbReference>
<dbReference type="InterPro" id="IPR015899">
    <property type="entry name" value="UDP-GalPyranose_mutase_C"/>
</dbReference>
<comment type="cofactor">
    <cofactor evidence="1">
        <name>FAD</name>
        <dbReference type="ChEBI" id="CHEBI:57692"/>
    </cofactor>
</comment>
<dbReference type="RefSeq" id="WP_244412565.1">
    <property type="nucleotide sequence ID" value="NZ_AP025564.1"/>
</dbReference>
<dbReference type="Pfam" id="PF13450">
    <property type="entry name" value="NAD_binding_8"/>
    <property type="match status" value="1"/>
</dbReference>
<protein>
    <submittedName>
        <fullName evidence="7">UDP-galactopyranose mutase</fullName>
    </submittedName>
</protein>
<keyword evidence="3" id="KW-0285">Flavoprotein</keyword>
<keyword evidence="5" id="KW-0413">Isomerase</keyword>
<evidence type="ECO:0000256" key="1">
    <source>
        <dbReference type="ARBA" id="ARBA00001974"/>
    </source>
</evidence>
<dbReference type="NCBIfam" id="TIGR00031">
    <property type="entry name" value="UDP-GALP_mutase"/>
    <property type="match status" value="1"/>
</dbReference>
<dbReference type="PANTHER" id="PTHR21197">
    <property type="entry name" value="UDP-GALACTOPYRANOSE MUTASE"/>
    <property type="match status" value="1"/>
</dbReference>
<comment type="similarity">
    <text evidence="2">Belongs to the UDP-galactopyranose/dTDP-fucopyranose mutase family.</text>
</comment>
<dbReference type="PANTHER" id="PTHR21197:SF0">
    <property type="entry name" value="UDP-GALACTOPYRANOSE MUTASE"/>
    <property type="match status" value="1"/>
</dbReference>
<organism evidence="7 8">
    <name type="scientific">Raoultibacter timonensis</name>
    <dbReference type="NCBI Taxonomy" id="1907662"/>
    <lineage>
        <taxon>Bacteria</taxon>
        <taxon>Bacillati</taxon>
        <taxon>Actinomycetota</taxon>
        <taxon>Coriobacteriia</taxon>
        <taxon>Eggerthellales</taxon>
        <taxon>Eggerthellaceae</taxon>
        <taxon>Raoultibacter</taxon>
    </lineage>
</organism>
<evidence type="ECO:0000259" key="6">
    <source>
        <dbReference type="Pfam" id="PF03275"/>
    </source>
</evidence>
<dbReference type="Pfam" id="PF03275">
    <property type="entry name" value="GLF"/>
    <property type="match status" value="1"/>
</dbReference>
<evidence type="ECO:0000256" key="5">
    <source>
        <dbReference type="ARBA" id="ARBA00023235"/>
    </source>
</evidence>
<keyword evidence="4" id="KW-0274">FAD</keyword>
<gene>
    <name evidence="7" type="ORF">CE91St30_16510</name>
</gene>
<name>A0ABM7WJ38_9ACTN</name>
<proteinExistence type="inferred from homology"/>
<accession>A0ABM7WJ38</accession>